<accession>A0ABP7BLL4</accession>
<name>A0ABP7BLL4_9ACTN</name>
<evidence type="ECO:0000313" key="3">
    <source>
        <dbReference type="Proteomes" id="UP001500902"/>
    </source>
</evidence>
<dbReference type="PANTHER" id="PTHR35333:SF3">
    <property type="entry name" value="BETA-LACTAMASE-TYPE TRANSPEPTIDASE FOLD CONTAINING PROTEIN"/>
    <property type="match status" value="1"/>
</dbReference>
<proteinExistence type="predicted"/>
<comment type="caution">
    <text evidence="2">The sequence shown here is derived from an EMBL/GenBank/DDBJ whole genome shotgun (WGS) entry which is preliminary data.</text>
</comment>
<evidence type="ECO:0000313" key="2">
    <source>
        <dbReference type="EMBL" id="GAA3664463.1"/>
    </source>
</evidence>
<gene>
    <name evidence="2" type="ORF">GCM10022224_030710</name>
</gene>
<evidence type="ECO:0000259" key="1">
    <source>
        <dbReference type="Pfam" id="PF13354"/>
    </source>
</evidence>
<reference evidence="3" key="1">
    <citation type="journal article" date="2019" name="Int. J. Syst. Evol. Microbiol.">
        <title>The Global Catalogue of Microorganisms (GCM) 10K type strain sequencing project: providing services to taxonomists for standard genome sequencing and annotation.</title>
        <authorList>
            <consortium name="The Broad Institute Genomics Platform"/>
            <consortium name="The Broad Institute Genome Sequencing Center for Infectious Disease"/>
            <person name="Wu L."/>
            <person name="Ma J."/>
        </authorList>
    </citation>
    <scope>NUCLEOTIDE SEQUENCE [LARGE SCALE GENOMIC DNA]</scope>
    <source>
        <strain evidence="3">JCM 16904</strain>
    </source>
</reference>
<dbReference type="Proteomes" id="UP001500902">
    <property type="component" value="Unassembled WGS sequence"/>
</dbReference>
<dbReference type="Gene3D" id="3.40.710.10">
    <property type="entry name" value="DD-peptidase/beta-lactamase superfamily"/>
    <property type="match status" value="1"/>
</dbReference>
<feature type="domain" description="Beta-lactamase class A catalytic" evidence="1">
    <location>
        <begin position="116"/>
        <end position="215"/>
    </location>
</feature>
<dbReference type="Pfam" id="PF13354">
    <property type="entry name" value="Beta-lactamase2"/>
    <property type="match status" value="1"/>
</dbReference>
<protein>
    <recommendedName>
        <fullName evidence="1">Beta-lactamase class A catalytic domain-containing protein</fullName>
    </recommendedName>
</protein>
<dbReference type="InterPro" id="IPR012338">
    <property type="entry name" value="Beta-lactam/transpept-like"/>
</dbReference>
<keyword evidence="3" id="KW-1185">Reference proteome</keyword>
<dbReference type="EMBL" id="BAAAZP010000056">
    <property type="protein sequence ID" value="GAA3664463.1"/>
    <property type="molecule type" value="Genomic_DNA"/>
</dbReference>
<dbReference type="PANTHER" id="PTHR35333">
    <property type="entry name" value="BETA-LACTAMASE"/>
    <property type="match status" value="1"/>
</dbReference>
<dbReference type="InterPro" id="IPR045155">
    <property type="entry name" value="Beta-lactam_cat"/>
</dbReference>
<dbReference type="SUPFAM" id="SSF56601">
    <property type="entry name" value="beta-lactamase/transpeptidase-like"/>
    <property type="match status" value="1"/>
</dbReference>
<organism evidence="2 3">
    <name type="scientific">Nonomuraea antimicrobica</name>
    <dbReference type="NCBI Taxonomy" id="561173"/>
    <lineage>
        <taxon>Bacteria</taxon>
        <taxon>Bacillati</taxon>
        <taxon>Actinomycetota</taxon>
        <taxon>Actinomycetes</taxon>
        <taxon>Streptosporangiales</taxon>
        <taxon>Streptosporangiaceae</taxon>
        <taxon>Nonomuraea</taxon>
    </lineage>
</organism>
<dbReference type="PROSITE" id="PS51257">
    <property type="entry name" value="PROKAR_LIPOPROTEIN"/>
    <property type="match status" value="1"/>
</dbReference>
<dbReference type="InterPro" id="IPR000871">
    <property type="entry name" value="Beta-lactam_class-A"/>
</dbReference>
<sequence>MGVWRVRATGMALLGLTLVAGCGGERAPVVPAAVRAPVKVARCLLKYPDNRAGRTGRVRLARDIARYVGTRPGRIVYDVLDLVSKVRLGHGEHVQDLIAASGAKVDIVAALLQSRDDSLSEDELDLAERMIVESDNLAADAMWSLVGGTGAMSEFYRRIGLRETTPGPGAYWGGTKTSPADRIRLMKVLINGGKGLTRADRRLVLGLMGRVQQDQAWGVSAAARPGDQVTLKNGWTPRQFIQDTWAVTSYGRIAGPGRDLLMSVQTDQQWGEEPGIETIEGIARMIGSRLDALSPTTTRACPTNPTP</sequence>